<dbReference type="EMBL" id="VYYT01000113">
    <property type="protein sequence ID" value="KAK2768025.1"/>
    <property type="molecule type" value="Genomic_DNA"/>
</dbReference>
<keyword evidence="2" id="KW-1185">Reference proteome</keyword>
<name>A0AAE0D8X1_COLKA</name>
<comment type="caution">
    <text evidence="1">The sequence shown here is derived from an EMBL/GenBank/DDBJ whole genome shotgun (WGS) entry which is preliminary data.</text>
</comment>
<evidence type="ECO:0000313" key="1">
    <source>
        <dbReference type="EMBL" id="KAK2768025.1"/>
    </source>
</evidence>
<reference evidence="1" key="1">
    <citation type="submission" date="2023-02" db="EMBL/GenBank/DDBJ databases">
        <title>Colletotrichum kahawae CIFC_Que2 genome sequencing and assembly.</title>
        <authorList>
            <person name="Baroncelli R."/>
        </authorList>
    </citation>
    <scope>NUCLEOTIDE SEQUENCE</scope>
    <source>
        <strain evidence="1">CIFC_Que2</strain>
    </source>
</reference>
<evidence type="ECO:0000313" key="2">
    <source>
        <dbReference type="Proteomes" id="UP001281614"/>
    </source>
</evidence>
<dbReference type="Proteomes" id="UP001281614">
    <property type="component" value="Unassembled WGS sequence"/>
</dbReference>
<protein>
    <submittedName>
        <fullName evidence="1">Uncharacterized protein</fullName>
    </submittedName>
</protein>
<accession>A0AAE0D8X1</accession>
<organism evidence="1 2">
    <name type="scientific">Colletotrichum kahawae</name>
    <name type="common">Coffee berry disease fungus</name>
    <dbReference type="NCBI Taxonomy" id="34407"/>
    <lineage>
        <taxon>Eukaryota</taxon>
        <taxon>Fungi</taxon>
        <taxon>Dikarya</taxon>
        <taxon>Ascomycota</taxon>
        <taxon>Pezizomycotina</taxon>
        <taxon>Sordariomycetes</taxon>
        <taxon>Hypocreomycetidae</taxon>
        <taxon>Glomerellales</taxon>
        <taxon>Glomerellaceae</taxon>
        <taxon>Colletotrichum</taxon>
        <taxon>Colletotrichum gloeosporioides species complex</taxon>
    </lineage>
</organism>
<sequence length="171" mass="19170">MKEFIEPLTATDRERRLLRVCGDYGRASLGASGCLPSRRPRVRDFRLYSQNSIWDASSCPGNYHHLEIGGEGGPSRLDWTELKFPKVSIVPFGLLPDPNAWRAPSIIQNPKGRSSHTNLRTPESRRNVFLGFAKRAPLSSVNASGWLIASIRHEMPRRAVSTLMDFAVKLV</sequence>
<dbReference type="AlphaFoldDB" id="A0AAE0D8X1"/>
<gene>
    <name evidence="1" type="ORF">CKAH01_04593</name>
</gene>
<proteinExistence type="predicted"/>